<sequence>MMTFDDDSYPTRAPVWWARRGPAGPHPEGTGATGRQVVIRIPKSLSGIEAVLSRLLRAPNEVRRPMDDMNSVLWELMDGTLKLGKITRLMDATFHERIAPSDERIRASISKLVSDGLAIVRQSPFEGEWNVSSRHDPSGMLSVPSPRLGLDTDE</sequence>
<dbReference type="AlphaFoldDB" id="A0A075GCW2"/>
<evidence type="ECO:0000313" key="2">
    <source>
        <dbReference type="EMBL" id="AIF01120.1"/>
    </source>
</evidence>
<dbReference type="EMBL" id="KF900612">
    <property type="protein sequence ID" value="AIF01120.1"/>
    <property type="molecule type" value="Genomic_DNA"/>
</dbReference>
<accession>A0A075GCW2</accession>
<organism evidence="2">
    <name type="scientific">uncultured marine group II/III euryarchaeote KM3_141_C12</name>
    <dbReference type="NCBI Taxonomy" id="1457877"/>
    <lineage>
        <taxon>Archaea</taxon>
        <taxon>Methanobacteriati</taxon>
        <taxon>Methanobacteriota</taxon>
        <taxon>environmental samples</taxon>
    </lineage>
</organism>
<protein>
    <recommendedName>
        <fullName evidence="3">PqqD family protein</fullName>
    </recommendedName>
</protein>
<evidence type="ECO:0008006" key="3">
    <source>
        <dbReference type="Google" id="ProtNLM"/>
    </source>
</evidence>
<reference evidence="2" key="1">
    <citation type="journal article" date="2014" name="Genome Biol. Evol.">
        <title>Pangenome evidence for extensive interdomain horizontal transfer affecting lineage core and shell genes in uncultured planktonic thaumarchaeota and euryarchaeota.</title>
        <authorList>
            <person name="Deschamps P."/>
            <person name="Zivanovic Y."/>
            <person name="Moreira D."/>
            <person name="Rodriguez-Valera F."/>
            <person name="Lopez-Garcia P."/>
        </authorList>
    </citation>
    <scope>NUCLEOTIDE SEQUENCE</scope>
</reference>
<feature type="region of interest" description="Disordered" evidence="1">
    <location>
        <begin position="130"/>
        <end position="154"/>
    </location>
</feature>
<name>A0A075GCW2_9EURY</name>
<proteinExistence type="predicted"/>
<evidence type="ECO:0000256" key="1">
    <source>
        <dbReference type="SAM" id="MobiDB-lite"/>
    </source>
</evidence>